<feature type="domain" description="Effector-associated" evidence="1">
    <location>
        <begin position="7"/>
        <end position="98"/>
    </location>
</feature>
<gene>
    <name evidence="3" type="ORF">IQ276_12300</name>
</gene>
<dbReference type="Pfam" id="PF19995">
    <property type="entry name" value="iSTAND"/>
    <property type="match status" value="1"/>
</dbReference>
<sequence length="360" mass="41336">MAINSDLMQKILPLLTQHFKDEKDCQSYLAKAFGLNETISKRIAWNTSKDIFITDMVKVLDIYSEITPGKPAICALLTEIRKDVGVDIQRNIDKIIAEFQGFQTPAHLLFDLLLQMDFKSQARLVKKVMELHRTAAFLVHGEPYCGQQLLVNRLFRLKPEWKNISPIKIDVSHNGAGRSIPHLWRQLASWFHLPKDVKPKEITHKICDRLLTKDVILIFYTVDYMPPKVLVAWLQEFWEPLVTQVEANSLPTQHNTHLLMFLVDNSGSVCESNVLLAKQFDEPEYPRIPLHLPPVSPFGLDVLDDWIDMVTAMESMRIPTGLTAKILLEKTENGVPEFVYEEICCHCGHSWEGELAKWLI</sequence>
<keyword evidence="4" id="KW-1185">Reference proteome</keyword>
<organism evidence="3 4">
    <name type="scientific">Desmonostoc muscorum LEGE 12446</name>
    <dbReference type="NCBI Taxonomy" id="1828758"/>
    <lineage>
        <taxon>Bacteria</taxon>
        <taxon>Bacillati</taxon>
        <taxon>Cyanobacteriota</taxon>
        <taxon>Cyanophyceae</taxon>
        <taxon>Nostocales</taxon>
        <taxon>Nostocaceae</taxon>
        <taxon>Desmonostoc</taxon>
    </lineage>
</organism>
<dbReference type="InterPro" id="IPR045437">
    <property type="entry name" value="EAD8"/>
</dbReference>
<dbReference type="AlphaFoldDB" id="A0A8J7AD45"/>
<protein>
    <submittedName>
        <fullName evidence="3">XRE family transcriptional regulator</fullName>
    </submittedName>
</protein>
<name>A0A8J7AD45_DESMC</name>
<evidence type="ECO:0000313" key="3">
    <source>
        <dbReference type="EMBL" id="MBE9023182.1"/>
    </source>
</evidence>
<proteinExistence type="predicted"/>
<dbReference type="Pfam" id="PF19961">
    <property type="entry name" value="EAD8"/>
    <property type="match status" value="1"/>
</dbReference>
<reference evidence="3" key="1">
    <citation type="submission" date="2020-10" db="EMBL/GenBank/DDBJ databases">
        <authorList>
            <person name="Castelo-Branco R."/>
            <person name="Eusebio N."/>
            <person name="Adriana R."/>
            <person name="Vieira A."/>
            <person name="Brugerolle De Fraissinette N."/>
            <person name="Rezende De Castro R."/>
            <person name="Schneider M.P."/>
            <person name="Vasconcelos V."/>
            <person name="Leao P.N."/>
        </authorList>
    </citation>
    <scope>NUCLEOTIDE SEQUENCE</scope>
    <source>
        <strain evidence="3">LEGE 12446</strain>
    </source>
</reference>
<evidence type="ECO:0000313" key="4">
    <source>
        <dbReference type="Proteomes" id="UP000622533"/>
    </source>
</evidence>
<accession>A0A8J7AD45</accession>
<feature type="domain" description="Inactive STAND" evidence="2">
    <location>
        <begin position="113"/>
        <end position="263"/>
    </location>
</feature>
<dbReference type="InterPro" id="IPR045475">
    <property type="entry name" value="iSTAND"/>
</dbReference>
<dbReference type="EMBL" id="JADEXS010000137">
    <property type="protein sequence ID" value="MBE9023182.1"/>
    <property type="molecule type" value="Genomic_DNA"/>
</dbReference>
<comment type="caution">
    <text evidence="3">The sequence shown here is derived from an EMBL/GenBank/DDBJ whole genome shotgun (WGS) entry which is preliminary data.</text>
</comment>
<dbReference type="RefSeq" id="WP_193916668.1">
    <property type="nucleotide sequence ID" value="NZ_JADEXS020000001.1"/>
</dbReference>
<dbReference type="Proteomes" id="UP000622533">
    <property type="component" value="Unassembled WGS sequence"/>
</dbReference>
<evidence type="ECO:0000259" key="2">
    <source>
        <dbReference type="Pfam" id="PF19995"/>
    </source>
</evidence>
<evidence type="ECO:0000259" key="1">
    <source>
        <dbReference type="Pfam" id="PF19961"/>
    </source>
</evidence>